<feature type="compositionally biased region" description="Basic residues" evidence="1">
    <location>
        <begin position="152"/>
        <end position="163"/>
    </location>
</feature>
<dbReference type="EMBL" id="JAIQCJ010001983">
    <property type="protein sequence ID" value="KAJ8786645.1"/>
    <property type="molecule type" value="Genomic_DNA"/>
</dbReference>
<evidence type="ECO:0000256" key="1">
    <source>
        <dbReference type="SAM" id="MobiDB-lite"/>
    </source>
</evidence>
<dbReference type="InterPro" id="IPR045820">
    <property type="entry name" value="CLEC16A/TT9_C"/>
</dbReference>
<dbReference type="AlphaFoldDB" id="A0AB34H7G9"/>
<evidence type="ECO:0000313" key="3">
    <source>
        <dbReference type="EMBL" id="KAJ8786645.1"/>
    </source>
</evidence>
<evidence type="ECO:0000313" key="4">
    <source>
        <dbReference type="Proteomes" id="UP001159641"/>
    </source>
</evidence>
<feature type="compositionally biased region" description="Basic and acidic residues" evidence="1">
    <location>
        <begin position="1"/>
        <end position="10"/>
    </location>
</feature>
<organism evidence="3 4">
    <name type="scientific">Eschrichtius robustus</name>
    <name type="common">California gray whale</name>
    <name type="synonym">Eschrichtius gibbosus</name>
    <dbReference type="NCBI Taxonomy" id="9764"/>
    <lineage>
        <taxon>Eukaryota</taxon>
        <taxon>Metazoa</taxon>
        <taxon>Chordata</taxon>
        <taxon>Craniata</taxon>
        <taxon>Vertebrata</taxon>
        <taxon>Euteleostomi</taxon>
        <taxon>Mammalia</taxon>
        <taxon>Eutheria</taxon>
        <taxon>Laurasiatheria</taxon>
        <taxon>Artiodactyla</taxon>
        <taxon>Whippomorpha</taxon>
        <taxon>Cetacea</taxon>
        <taxon>Mysticeti</taxon>
        <taxon>Eschrichtiidae</taxon>
        <taxon>Eschrichtius</taxon>
    </lineage>
</organism>
<accession>A0AB34H7G9</accession>
<feature type="region of interest" description="Disordered" evidence="1">
    <location>
        <begin position="1"/>
        <end position="25"/>
    </location>
</feature>
<proteinExistence type="predicted"/>
<name>A0AB34H7G9_ESCRO</name>
<protein>
    <recommendedName>
        <fullName evidence="2">CLEC16A/TT9 C-terminal domain-containing protein</fullName>
    </recommendedName>
</protein>
<feature type="domain" description="CLEC16A/TT9 C-terminal" evidence="2">
    <location>
        <begin position="125"/>
        <end position="208"/>
    </location>
</feature>
<feature type="region of interest" description="Disordered" evidence="1">
    <location>
        <begin position="147"/>
        <end position="235"/>
    </location>
</feature>
<dbReference type="Proteomes" id="UP001159641">
    <property type="component" value="Unassembled WGS sequence"/>
</dbReference>
<reference evidence="3 4" key="1">
    <citation type="submission" date="2022-11" db="EMBL/GenBank/DDBJ databases">
        <title>Whole genome sequence of Eschrichtius robustus ER-17-0199.</title>
        <authorList>
            <person name="Bruniche-Olsen A."/>
            <person name="Black A.N."/>
            <person name="Fields C.J."/>
            <person name="Walden K."/>
            <person name="Dewoody J.A."/>
        </authorList>
    </citation>
    <scope>NUCLEOTIDE SEQUENCE [LARGE SCALE GENOMIC DNA]</scope>
    <source>
        <strain evidence="3">ER-17-0199</strain>
        <tissue evidence="3">Blubber</tissue>
    </source>
</reference>
<feature type="compositionally biased region" description="Low complexity" evidence="1">
    <location>
        <begin position="197"/>
        <end position="216"/>
    </location>
</feature>
<gene>
    <name evidence="3" type="ORF">J1605_006134</name>
</gene>
<comment type="caution">
    <text evidence="3">The sequence shown here is derived from an EMBL/GenBank/DDBJ whole genome shotgun (WGS) entry which is preliminary data.</text>
</comment>
<keyword evidence="4" id="KW-1185">Reference proteome</keyword>
<evidence type="ECO:0000259" key="2">
    <source>
        <dbReference type="Pfam" id="PF19439"/>
    </source>
</evidence>
<dbReference type="Pfam" id="PF19439">
    <property type="entry name" value="CLEC16A_C"/>
    <property type="match status" value="1"/>
</dbReference>
<sequence>METEARRGESSKQGAWDSEPDSDCSSAPWIPPCLCAVHPAGPEAGALSGTRKPTQQVVCAKAGATDVFSQATSITNSFLNSWLERPPDWLSTTPCCYLGAGQAHCVPGHHRCHHVYQLQVVLALTEIKAKPSIRCFIKPTETLERSLEMNKHKGKRRVQKRPNYKNVGEEEDEEKGPAEDAQEDAEKAKGTEGGSKGTKTSGESEAVAAVQPAPQAISPDCGHPGPLKLENRAAQ</sequence>